<dbReference type="InterPro" id="IPR058832">
    <property type="entry name" value="PTX3_N"/>
</dbReference>
<dbReference type="PROSITE" id="PS51828">
    <property type="entry name" value="PTX_2"/>
    <property type="match status" value="1"/>
</dbReference>
<dbReference type="GO" id="GO:0001849">
    <property type="term" value="F:complement component C1q complex binding"/>
    <property type="evidence" value="ECO:0007669"/>
    <property type="project" value="TreeGrafter"/>
</dbReference>
<keyword evidence="2" id="KW-1015">Disulfide bond</keyword>
<dbReference type="OrthoDB" id="10009351at2759"/>
<dbReference type="PROSITE" id="PS00289">
    <property type="entry name" value="PTX_1"/>
    <property type="match status" value="1"/>
</dbReference>
<evidence type="ECO:0000256" key="2">
    <source>
        <dbReference type="ARBA" id="ARBA00023157"/>
    </source>
</evidence>
<dbReference type="Gene3D" id="2.60.120.200">
    <property type="match status" value="1"/>
</dbReference>
<evidence type="ECO:0000256" key="3">
    <source>
        <dbReference type="PROSITE-ProRule" id="PRU01172"/>
    </source>
</evidence>
<dbReference type="GeneID" id="105985535"/>
<evidence type="ECO:0000259" key="6">
    <source>
        <dbReference type="PROSITE" id="PS51828"/>
    </source>
</evidence>
<reference evidence="8" key="1">
    <citation type="submission" date="2025-08" db="UniProtKB">
        <authorList>
            <consortium name="RefSeq"/>
        </authorList>
    </citation>
    <scope>IDENTIFICATION</scope>
    <source>
        <tissue evidence="8">Kidney</tissue>
    </source>
</reference>
<keyword evidence="1 5" id="KW-0732">Signal</keyword>
<dbReference type="InterPro" id="IPR042837">
    <property type="entry name" value="PTX3"/>
</dbReference>
<dbReference type="GO" id="GO:0045087">
    <property type="term" value="P:innate immune response"/>
    <property type="evidence" value="ECO:0007669"/>
    <property type="project" value="TreeGrafter"/>
</dbReference>
<dbReference type="GO" id="GO:0005615">
    <property type="term" value="C:extracellular space"/>
    <property type="evidence" value="ECO:0007669"/>
    <property type="project" value="TreeGrafter"/>
</dbReference>
<feature type="region of interest" description="Disordered" evidence="4">
    <location>
        <begin position="137"/>
        <end position="209"/>
    </location>
</feature>
<dbReference type="RefSeq" id="XP_012871581.1">
    <property type="nucleotide sequence ID" value="XM_013016127.1"/>
</dbReference>
<evidence type="ECO:0000256" key="1">
    <source>
        <dbReference type="ARBA" id="ARBA00022729"/>
    </source>
</evidence>
<dbReference type="Pfam" id="PF26206">
    <property type="entry name" value="PTX3_N"/>
    <property type="match status" value="1"/>
</dbReference>
<dbReference type="SUPFAM" id="SSF49899">
    <property type="entry name" value="Concanavalin A-like lectins/glucanases"/>
    <property type="match status" value="1"/>
</dbReference>
<evidence type="ECO:0000256" key="5">
    <source>
        <dbReference type="SAM" id="SignalP"/>
    </source>
</evidence>
<dbReference type="InParanoid" id="A0A1S3F4S0"/>
<feature type="compositionally biased region" description="Basic and acidic residues" evidence="4">
    <location>
        <begin position="159"/>
        <end position="176"/>
    </location>
</feature>
<feature type="region of interest" description="Disordered" evidence="4">
    <location>
        <begin position="232"/>
        <end position="278"/>
    </location>
</feature>
<evidence type="ECO:0000256" key="4">
    <source>
        <dbReference type="SAM" id="MobiDB-lite"/>
    </source>
</evidence>
<feature type="domain" description="Pentraxin (PTX)" evidence="6">
    <location>
        <begin position="285"/>
        <end position="485"/>
    </location>
</feature>
<dbReference type="Pfam" id="PF00354">
    <property type="entry name" value="Pentaxin"/>
    <property type="match status" value="1"/>
</dbReference>
<gene>
    <name evidence="8" type="primary">Ptx3</name>
</gene>
<proteinExistence type="predicted"/>
<evidence type="ECO:0000313" key="7">
    <source>
        <dbReference type="Proteomes" id="UP000081671"/>
    </source>
</evidence>
<feature type="signal peptide" evidence="5">
    <location>
        <begin position="1"/>
        <end position="17"/>
    </location>
</feature>
<dbReference type="PRINTS" id="PR00895">
    <property type="entry name" value="PENTAXIN"/>
</dbReference>
<protein>
    <submittedName>
        <fullName evidence="8">LOW QUALITY PROTEIN: pentraxin-related protein PTX3</fullName>
    </submittedName>
</protein>
<dbReference type="GO" id="GO:0044793">
    <property type="term" value="P:host-mediated suppression of viral proces"/>
    <property type="evidence" value="ECO:0007669"/>
    <property type="project" value="TreeGrafter"/>
</dbReference>
<feature type="chain" id="PRO_5010178764" evidence="5">
    <location>
        <begin position="18"/>
        <end position="485"/>
    </location>
</feature>
<dbReference type="InterPro" id="IPR030476">
    <property type="entry name" value="Pentaxin_CS"/>
</dbReference>
<dbReference type="FunCoup" id="A0A1S3F4S0">
    <property type="interactions" value="300"/>
</dbReference>
<dbReference type="CTD" id="5806"/>
<dbReference type="SMART" id="SM00159">
    <property type="entry name" value="PTX"/>
    <property type="match status" value="1"/>
</dbReference>
<dbReference type="InterPro" id="IPR013320">
    <property type="entry name" value="ConA-like_dom_sf"/>
</dbReference>
<comment type="caution">
    <text evidence="3">Lacks conserved residue(s) required for the propagation of feature annotation.</text>
</comment>
<dbReference type="KEGG" id="dord:105985535"/>
<dbReference type="SMART" id="SM00560">
    <property type="entry name" value="LamGL"/>
    <property type="match status" value="1"/>
</dbReference>
<evidence type="ECO:0000313" key="8">
    <source>
        <dbReference type="RefSeq" id="XP_012871581.1"/>
    </source>
</evidence>
<dbReference type="Proteomes" id="UP000081671">
    <property type="component" value="Unplaced"/>
</dbReference>
<accession>A0A1S3F4S0</accession>
<name>A0A1S3F4S0_DIPOR</name>
<dbReference type="AlphaFoldDB" id="A0A1S3F4S0"/>
<organism evidence="7 8">
    <name type="scientific">Dipodomys ordii</name>
    <name type="common">Ord's kangaroo rat</name>
    <dbReference type="NCBI Taxonomy" id="10020"/>
    <lineage>
        <taxon>Eukaryota</taxon>
        <taxon>Metazoa</taxon>
        <taxon>Chordata</taxon>
        <taxon>Craniata</taxon>
        <taxon>Vertebrata</taxon>
        <taxon>Euteleostomi</taxon>
        <taxon>Mammalia</taxon>
        <taxon>Eutheria</taxon>
        <taxon>Euarchontoglires</taxon>
        <taxon>Glires</taxon>
        <taxon>Rodentia</taxon>
        <taxon>Castorimorpha</taxon>
        <taxon>Heteromyidae</taxon>
        <taxon>Dipodomyinae</taxon>
        <taxon>Dipodomys</taxon>
    </lineage>
</organism>
<dbReference type="InterPro" id="IPR001759">
    <property type="entry name" value="PTX_dom"/>
</dbReference>
<keyword evidence="7" id="KW-1185">Reference proteome</keyword>
<dbReference type="PANTHER" id="PTHR46943:SF1">
    <property type="entry name" value="PENTRAXIN-RELATED PROTEIN PTX3"/>
    <property type="match status" value="1"/>
</dbReference>
<dbReference type="InterPro" id="IPR006558">
    <property type="entry name" value="LamG-like"/>
</dbReference>
<sequence>MQLPALLLCALSAAAGAGPADDYELLYVNLDNELEPVQLPTDEPTPCDCRREPSEWDKLFTMLENSQMREAMLLEATDVVLRGEMQRLRAELGRLAGGLARPCTAGKVRAAGTRGDPHALPPPSCCDCAGSTPWERTAPAVPHRAHPVPGRISPFQNDPRPESPEEAGDGNRHSPDPDPGTPTPVPPAPLDLTPTPRPHTPRGSLSLRSGFPPLLILSGPCLRGARISPHYVRQTSRRVDPPSAGSSHAFPAGSSSTSPGWTARMARSARVSRPPLSPHSRPAGCEVALVFPMRSPRIFGSVHPVRPLQLRAFSACLWVRTSEVLNKTVLFSYSTEQSPRELQLSLGPRAVELVVGGEGQGLSAARAVAPGRWTHLCGTWASQGGRASLWADGQLLAAAAEVAAGHQVRAGGALRMGQEGGGGAGGVDHAPAFSGWLTGFNIWDRVLSEAEIREAGGDESCHVRGNVVGWGVTEILPHGGAQYLS</sequence>
<dbReference type="PANTHER" id="PTHR46943">
    <property type="entry name" value="PENTRAXIN-RELATED PROTEIN PTX3"/>
    <property type="match status" value="1"/>
</dbReference>
<feature type="compositionally biased region" description="Pro residues" evidence="4">
    <location>
        <begin position="177"/>
        <end position="189"/>
    </location>
</feature>